<gene>
    <name evidence="3" type="ORF">N783_00540</name>
</gene>
<keyword evidence="4" id="KW-1185">Reference proteome</keyword>
<dbReference type="InterPro" id="IPR025736">
    <property type="entry name" value="PucR_C-HTH_dom"/>
</dbReference>
<dbReference type="PANTHER" id="PTHR33744:SF16">
    <property type="entry name" value="CARBOHYDRATE DIACID REGULATOR"/>
    <property type="match status" value="1"/>
</dbReference>
<name>A0A0A5I7R4_9BACI</name>
<evidence type="ECO:0000259" key="1">
    <source>
        <dbReference type="Pfam" id="PF05651"/>
    </source>
</evidence>
<dbReference type="PANTHER" id="PTHR33744">
    <property type="entry name" value="CARBOHYDRATE DIACID REGULATOR"/>
    <property type="match status" value="1"/>
</dbReference>
<dbReference type="STRING" id="1385511.GCA_000425225_00147"/>
<dbReference type="OrthoDB" id="9792148at2"/>
<proteinExistence type="predicted"/>
<dbReference type="InterPro" id="IPR051448">
    <property type="entry name" value="CdaR-like_regulators"/>
</dbReference>
<dbReference type="SUPFAM" id="SSF46689">
    <property type="entry name" value="Homeodomain-like"/>
    <property type="match status" value="1"/>
</dbReference>
<comment type="caution">
    <text evidence="3">The sequence shown here is derived from an EMBL/GenBank/DDBJ whole genome shotgun (WGS) entry which is preliminary data.</text>
</comment>
<dbReference type="eggNOG" id="COG3835">
    <property type="taxonomic scope" value="Bacteria"/>
</dbReference>
<dbReference type="Pfam" id="PF13556">
    <property type="entry name" value="HTH_30"/>
    <property type="match status" value="1"/>
</dbReference>
<evidence type="ECO:0000259" key="2">
    <source>
        <dbReference type="Pfam" id="PF13556"/>
    </source>
</evidence>
<dbReference type="AlphaFoldDB" id="A0A0A5I7R4"/>
<dbReference type="InterPro" id="IPR042070">
    <property type="entry name" value="PucR_C-HTH_sf"/>
</dbReference>
<dbReference type="Proteomes" id="UP000030403">
    <property type="component" value="Unassembled WGS sequence"/>
</dbReference>
<evidence type="ECO:0000313" key="3">
    <source>
        <dbReference type="EMBL" id="KGX91882.1"/>
    </source>
</evidence>
<sequence>MEITTELAYPIVQRVMSFVDFNINIMNHHGIIVASGDKNRINQRHDGAIQVLESKEKMVIHENDVDTLKGTKPGINLPITFNQKVVGVVGVTGNPDELYQVTRVIQMSVEVLIQQIDMNNQTQYRRQVMEGWVLDLITPGEVPFNKLDSIAKHYLHIQHHALPMSVLLLRVEEIRKLEQNQELQSMLSEKERLFNMISLVTQDRVYYAYLQEGLFFIALPSSTDPDQSKAMGQKLIRYLTSEGYTSYVSIGSGYKTIEGYRKSYFQANQALQLLERFQNTKVSHIEDWGLLRLVESVPASTREDFFNQYRPQLEGLSKELEKTLQIFFKCDLNHKKTAEQLFIHRNTLQYRLDSIKHKMELDPRNFHEAMKLQTLLFIKTLHA</sequence>
<organism evidence="3 4">
    <name type="scientific">Pontibacillus marinus BH030004 = DSM 16465</name>
    <dbReference type="NCBI Taxonomy" id="1385511"/>
    <lineage>
        <taxon>Bacteria</taxon>
        <taxon>Bacillati</taxon>
        <taxon>Bacillota</taxon>
        <taxon>Bacilli</taxon>
        <taxon>Bacillales</taxon>
        <taxon>Bacillaceae</taxon>
        <taxon>Pontibacillus</taxon>
    </lineage>
</organism>
<accession>A0A0A5I7R4</accession>
<dbReference type="Pfam" id="PF05651">
    <property type="entry name" value="Diacid_rec"/>
    <property type="match status" value="1"/>
</dbReference>
<feature type="domain" description="PucR C-terminal helix-turn-helix" evidence="2">
    <location>
        <begin position="322"/>
        <end position="374"/>
    </location>
</feature>
<dbReference type="InterPro" id="IPR008599">
    <property type="entry name" value="Diacid_rec"/>
</dbReference>
<evidence type="ECO:0000313" key="4">
    <source>
        <dbReference type="Proteomes" id="UP000030403"/>
    </source>
</evidence>
<reference evidence="3 4" key="1">
    <citation type="submission" date="2013-08" db="EMBL/GenBank/DDBJ databases">
        <authorList>
            <person name="Huang J."/>
            <person name="Wang G."/>
        </authorList>
    </citation>
    <scope>NUCLEOTIDE SEQUENCE [LARGE SCALE GENOMIC DNA]</scope>
    <source>
        <strain evidence="3 4">BH030004</strain>
    </source>
</reference>
<protein>
    <recommendedName>
        <fullName evidence="5">Sugar diacid utilization regulator</fullName>
    </recommendedName>
</protein>
<dbReference type="EMBL" id="AVPF01000001">
    <property type="protein sequence ID" value="KGX91882.1"/>
    <property type="molecule type" value="Genomic_DNA"/>
</dbReference>
<dbReference type="RefSeq" id="WP_027445226.1">
    <property type="nucleotide sequence ID" value="NZ_AULJ01000001.1"/>
</dbReference>
<dbReference type="InterPro" id="IPR009057">
    <property type="entry name" value="Homeodomain-like_sf"/>
</dbReference>
<dbReference type="Gene3D" id="1.10.10.2840">
    <property type="entry name" value="PucR C-terminal helix-turn-helix domain"/>
    <property type="match status" value="1"/>
</dbReference>
<feature type="domain" description="Putative sugar diacid recognition" evidence="1">
    <location>
        <begin position="3"/>
        <end position="135"/>
    </location>
</feature>
<evidence type="ECO:0008006" key="5">
    <source>
        <dbReference type="Google" id="ProtNLM"/>
    </source>
</evidence>